<keyword evidence="7" id="KW-1185">Reference proteome</keyword>
<dbReference type="STRING" id="215243.A0A0D2EHH9"/>
<dbReference type="RefSeq" id="XP_016267630.1">
    <property type="nucleotide sequence ID" value="XM_016400577.1"/>
</dbReference>
<accession>A0A0D2EHH9</accession>
<dbReference type="GO" id="GO:0000981">
    <property type="term" value="F:DNA-binding transcription factor activity, RNA polymerase II-specific"/>
    <property type="evidence" value="ECO:0007669"/>
    <property type="project" value="TreeGrafter"/>
</dbReference>
<proteinExistence type="predicted"/>
<reference evidence="6 7" key="1">
    <citation type="submission" date="2015-01" db="EMBL/GenBank/DDBJ databases">
        <title>The Genome Sequence of Exophiala oligosperma CBS72588.</title>
        <authorList>
            <consortium name="The Broad Institute Genomics Platform"/>
            <person name="Cuomo C."/>
            <person name="de Hoog S."/>
            <person name="Gorbushina A."/>
            <person name="Stielow B."/>
            <person name="Teixiera M."/>
            <person name="Abouelleil A."/>
            <person name="Chapman S.B."/>
            <person name="Priest M."/>
            <person name="Young S.K."/>
            <person name="Wortman J."/>
            <person name="Nusbaum C."/>
            <person name="Birren B."/>
        </authorList>
    </citation>
    <scope>NUCLEOTIDE SEQUENCE [LARGE SCALE GENOMIC DNA]</scope>
    <source>
        <strain evidence="6 7">CBS 72588</strain>
    </source>
</reference>
<name>A0A0D2EHH9_9EURO</name>
<gene>
    <name evidence="6" type="ORF">PV06_00110</name>
</gene>
<sequence>MLLHMVLGLVTDLDLDRCPAHRDQTIGSYACSKSTPDGTLPPQCRRTTTEMRTLLGCFYLSSTMAMTRKELAMKYTGWIDHCCQSLHEKHEFPSDISLIVLVEAKCLARRISEKFSYQDHTFIRSQSDMVIQMSINSFKKKVAELEAKCVSALQENYALIAELKALRITVHEVALYRDPAIVAESTGHTFHLWNLLSSSREFLKYLFSLPKDVLRDLPAGCFTLFSYALIVLLIVVRLPSTTGWDSSIAKQEADFIGLIQRAQKTFGDELTQTGDAVSLEHRDVWAFFSRGTGGLMGWHQKSGLQSEGGIDFHVPMSSTIAPCMIRCSVSDLMTAFSALRIRKPNESVSFGGQPQLTTGAGGPQIQPETAIDLWSDETWQSILDEFFMFPTAAGFPA</sequence>
<comment type="subcellular location">
    <subcellularLocation>
        <location evidence="1">Nucleus</location>
    </subcellularLocation>
</comment>
<dbReference type="GO" id="GO:0000976">
    <property type="term" value="F:transcription cis-regulatory region binding"/>
    <property type="evidence" value="ECO:0007669"/>
    <property type="project" value="TreeGrafter"/>
</dbReference>
<protein>
    <recommendedName>
        <fullName evidence="8">Transcription factor domain-containing protein</fullName>
    </recommendedName>
</protein>
<evidence type="ECO:0000256" key="4">
    <source>
        <dbReference type="ARBA" id="ARBA00023163"/>
    </source>
</evidence>
<dbReference type="PANTHER" id="PTHR31845">
    <property type="entry name" value="FINGER DOMAIN PROTEIN, PUTATIVE-RELATED"/>
    <property type="match status" value="1"/>
</dbReference>
<dbReference type="RefSeq" id="XP_016267629.1">
    <property type="nucleotide sequence ID" value="XM_016400576.1"/>
</dbReference>
<evidence type="ECO:0000313" key="7">
    <source>
        <dbReference type="Proteomes" id="UP000053342"/>
    </source>
</evidence>
<dbReference type="HOGENOM" id="CLU_038492_0_0_1"/>
<evidence type="ECO:0008006" key="8">
    <source>
        <dbReference type="Google" id="ProtNLM"/>
    </source>
</evidence>
<dbReference type="EMBL" id="KN847332">
    <property type="protein sequence ID" value="KIW47414.1"/>
    <property type="molecule type" value="Genomic_DNA"/>
</dbReference>
<dbReference type="GO" id="GO:0005634">
    <property type="term" value="C:nucleus"/>
    <property type="evidence" value="ECO:0007669"/>
    <property type="project" value="UniProtKB-SubCell"/>
</dbReference>
<dbReference type="Proteomes" id="UP000053342">
    <property type="component" value="Unassembled WGS sequence"/>
</dbReference>
<evidence type="ECO:0000256" key="5">
    <source>
        <dbReference type="ARBA" id="ARBA00023242"/>
    </source>
</evidence>
<evidence type="ECO:0000256" key="3">
    <source>
        <dbReference type="ARBA" id="ARBA00023125"/>
    </source>
</evidence>
<organism evidence="6 7">
    <name type="scientific">Exophiala oligosperma</name>
    <dbReference type="NCBI Taxonomy" id="215243"/>
    <lineage>
        <taxon>Eukaryota</taxon>
        <taxon>Fungi</taxon>
        <taxon>Dikarya</taxon>
        <taxon>Ascomycota</taxon>
        <taxon>Pezizomycotina</taxon>
        <taxon>Eurotiomycetes</taxon>
        <taxon>Chaetothyriomycetidae</taxon>
        <taxon>Chaetothyriales</taxon>
        <taxon>Herpotrichiellaceae</taxon>
        <taxon>Exophiala</taxon>
    </lineage>
</organism>
<dbReference type="EMBL" id="KN847332">
    <property type="protein sequence ID" value="KIW47413.1"/>
    <property type="molecule type" value="Genomic_DNA"/>
</dbReference>
<dbReference type="PANTHER" id="PTHR31845:SF10">
    <property type="entry name" value="ZN(II)2CYS6 TRANSCRIPTION FACTOR (EUROFUNG)"/>
    <property type="match status" value="1"/>
</dbReference>
<keyword evidence="2" id="KW-0805">Transcription regulation</keyword>
<dbReference type="GeneID" id="27352184"/>
<dbReference type="AlphaFoldDB" id="A0A0D2EHH9"/>
<keyword evidence="4" id="KW-0804">Transcription</keyword>
<evidence type="ECO:0000313" key="6">
    <source>
        <dbReference type="EMBL" id="KIW47414.1"/>
    </source>
</evidence>
<dbReference type="OrthoDB" id="5226580at2759"/>
<evidence type="ECO:0000256" key="2">
    <source>
        <dbReference type="ARBA" id="ARBA00023015"/>
    </source>
</evidence>
<keyword evidence="5" id="KW-0539">Nucleus</keyword>
<evidence type="ECO:0000256" key="1">
    <source>
        <dbReference type="ARBA" id="ARBA00004123"/>
    </source>
</evidence>
<dbReference type="InterPro" id="IPR051089">
    <property type="entry name" value="prtT"/>
</dbReference>
<keyword evidence="3" id="KW-0238">DNA-binding</keyword>
<dbReference type="VEuPathDB" id="FungiDB:PV06_00110"/>